<dbReference type="Pfam" id="PF06624">
    <property type="entry name" value="RAMP4"/>
    <property type="match status" value="1"/>
</dbReference>
<evidence type="ECO:0000256" key="1">
    <source>
        <dbReference type="ARBA" id="ARBA00005500"/>
    </source>
</evidence>
<dbReference type="GeneID" id="25285061"/>
<keyword evidence="4 6" id="KW-1133">Transmembrane helix</keyword>
<evidence type="ECO:0000256" key="4">
    <source>
        <dbReference type="ARBA" id="ARBA00022989"/>
    </source>
</evidence>
<dbReference type="AlphaFoldDB" id="A0A072PDX7"/>
<dbReference type="Proteomes" id="UP000027920">
    <property type="component" value="Unassembled WGS sequence"/>
</dbReference>
<keyword evidence="2 6" id="KW-0812">Transmembrane</keyword>
<evidence type="ECO:0000256" key="5">
    <source>
        <dbReference type="ARBA" id="ARBA00023136"/>
    </source>
</evidence>
<comment type="caution">
    <text evidence="7">The sequence shown here is derived from an EMBL/GenBank/DDBJ whole genome shotgun (WGS) entry which is preliminary data.</text>
</comment>
<dbReference type="VEuPathDB" id="FungiDB:A1O9_10156"/>
<sequence length="64" mass="6970">MGKPEAAYKKKEARKSPIGLAAVGNYVLLIFVVVAPLLIEQFKLIPATWNYIADLLAKIGLIST</sequence>
<keyword evidence="8" id="KW-1185">Reference proteome</keyword>
<dbReference type="HOGENOM" id="CLU_182424_1_1_1"/>
<evidence type="ECO:0000256" key="3">
    <source>
        <dbReference type="ARBA" id="ARBA00022824"/>
    </source>
</evidence>
<dbReference type="GO" id="GO:0005789">
    <property type="term" value="C:endoplasmic reticulum membrane"/>
    <property type="evidence" value="ECO:0007669"/>
    <property type="project" value="UniProtKB-SubCell"/>
</dbReference>
<comment type="function">
    <text evidence="6">Interacts with target proteins during translocation into the lumen of the endoplasmic reticulum. Protects unfolded target proteins against degradation and facilitate correct glycosylation.</text>
</comment>
<keyword evidence="3 6" id="KW-0256">Endoplasmic reticulum</keyword>
<dbReference type="EMBL" id="AMGV01000012">
    <property type="protein sequence ID" value="KEF53755.1"/>
    <property type="molecule type" value="Genomic_DNA"/>
</dbReference>
<evidence type="ECO:0000313" key="7">
    <source>
        <dbReference type="EMBL" id="KEF53755.1"/>
    </source>
</evidence>
<evidence type="ECO:0000256" key="2">
    <source>
        <dbReference type="ARBA" id="ARBA00022692"/>
    </source>
</evidence>
<keyword evidence="5 6" id="KW-0472">Membrane</keyword>
<dbReference type="RefSeq" id="XP_013256345.1">
    <property type="nucleotide sequence ID" value="XM_013400891.1"/>
</dbReference>
<reference evidence="7 8" key="1">
    <citation type="submission" date="2013-03" db="EMBL/GenBank/DDBJ databases">
        <title>The Genome Sequence of Exophiala aquamarina CBS 119918.</title>
        <authorList>
            <consortium name="The Broad Institute Genomics Platform"/>
            <person name="Cuomo C."/>
            <person name="de Hoog S."/>
            <person name="Gorbushina A."/>
            <person name="Walker B."/>
            <person name="Young S.K."/>
            <person name="Zeng Q."/>
            <person name="Gargeya S."/>
            <person name="Fitzgerald M."/>
            <person name="Haas B."/>
            <person name="Abouelleil A."/>
            <person name="Allen A.W."/>
            <person name="Alvarado L."/>
            <person name="Arachchi H.M."/>
            <person name="Berlin A.M."/>
            <person name="Chapman S.B."/>
            <person name="Gainer-Dewar J."/>
            <person name="Goldberg J."/>
            <person name="Griggs A."/>
            <person name="Gujja S."/>
            <person name="Hansen M."/>
            <person name="Howarth C."/>
            <person name="Imamovic A."/>
            <person name="Ireland A."/>
            <person name="Larimer J."/>
            <person name="McCowan C."/>
            <person name="Murphy C."/>
            <person name="Pearson M."/>
            <person name="Poon T.W."/>
            <person name="Priest M."/>
            <person name="Roberts A."/>
            <person name="Saif S."/>
            <person name="Shea T."/>
            <person name="Sisk P."/>
            <person name="Sykes S."/>
            <person name="Wortman J."/>
            <person name="Nusbaum C."/>
            <person name="Birren B."/>
        </authorList>
    </citation>
    <scope>NUCLEOTIDE SEQUENCE [LARGE SCALE GENOMIC DNA]</scope>
    <source>
        <strain evidence="7 8">CBS 119918</strain>
    </source>
</reference>
<feature type="transmembrane region" description="Helical" evidence="6">
    <location>
        <begin position="20"/>
        <end position="39"/>
    </location>
</feature>
<proteinExistence type="inferred from homology"/>
<gene>
    <name evidence="7" type="ORF">A1O9_10156</name>
</gene>
<evidence type="ECO:0000313" key="8">
    <source>
        <dbReference type="Proteomes" id="UP000027920"/>
    </source>
</evidence>
<accession>A0A072PDX7</accession>
<dbReference type="InterPro" id="IPR010580">
    <property type="entry name" value="ER_stress-assoc"/>
</dbReference>
<protein>
    <recommendedName>
        <fullName evidence="6">Stress-associated endoplasmic reticulum protein</fullName>
    </recommendedName>
</protein>
<comment type="similarity">
    <text evidence="1 6">Belongs to the RAMP4 family.</text>
</comment>
<comment type="subcellular location">
    <subcellularLocation>
        <location evidence="6">Membrane</location>
        <topology evidence="6">Single-pass membrane protein</topology>
    </subcellularLocation>
    <subcellularLocation>
        <location evidence="6">Endoplasmic reticulum membrane</location>
        <topology evidence="6">Single-pass membrane protein</topology>
    </subcellularLocation>
</comment>
<dbReference type="STRING" id="1182545.A0A072PDX7"/>
<organism evidence="7 8">
    <name type="scientific">Exophiala aquamarina CBS 119918</name>
    <dbReference type="NCBI Taxonomy" id="1182545"/>
    <lineage>
        <taxon>Eukaryota</taxon>
        <taxon>Fungi</taxon>
        <taxon>Dikarya</taxon>
        <taxon>Ascomycota</taxon>
        <taxon>Pezizomycotina</taxon>
        <taxon>Eurotiomycetes</taxon>
        <taxon>Chaetothyriomycetidae</taxon>
        <taxon>Chaetothyriales</taxon>
        <taxon>Herpotrichiellaceae</taxon>
        <taxon>Exophiala</taxon>
    </lineage>
</organism>
<dbReference type="OrthoDB" id="16679at2759"/>
<evidence type="ECO:0000256" key="6">
    <source>
        <dbReference type="RuleBase" id="RU364120"/>
    </source>
</evidence>
<name>A0A072PDX7_9EURO</name>